<dbReference type="InterPro" id="IPR050736">
    <property type="entry name" value="Sensor_HK_Regulatory"/>
</dbReference>
<dbReference type="AlphaFoldDB" id="A0A1M5M355"/>
<dbReference type="GO" id="GO:0006355">
    <property type="term" value="P:regulation of DNA-templated transcription"/>
    <property type="evidence" value="ECO:0007669"/>
    <property type="project" value="InterPro"/>
</dbReference>
<dbReference type="STRING" id="1121321.SAMN04488530_10619"/>
<dbReference type="EMBL" id="FQWX01000006">
    <property type="protein sequence ID" value="SHG71678.1"/>
    <property type="molecule type" value="Genomic_DNA"/>
</dbReference>
<dbReference type="PROSITE" id="PS50109">
    <property type="entry name" value="HIS_KIN"/>
    <property type="match status" value="1"/>
</dbReference>
<dbReference type="InterPro" id="IPR004358">
    <property type="entry name" value="Sig_transdc_His_kin-like_C"/>
</dbReference>
<comment type="catalytic activity">
    <reaction evidence="1">
        <text>ATP + protein L-histidine = ADP + protein N-phospho-L-histidine.</text>
        <dbReference type="EC" id="2.7.13.3"/>
    </reaction>
</comment>
<dbReference type="Pfam" id="PF00512">
    <property type="entry name" value="HisKA"/>
    <property type="match status" value="1"/>
</dbReference>
<accession>A0A1M5M355</accession>
<dbReference type="InterPro" id="IPR035965">
    <property type="entry name" value="PAS-like_dom_sf"/>
</dbReference>
<dbReference type="EC" id="2.7.13.3" evidence="2"/>
<dbReference type="OrthoDB" id="9813394at2"/>
<evidence type="ECO:0000256" key="2">
    <source>
        <dbReference type="ARBA" id="ARBA00012438"/>
    </source>
</evidence>
<keyword evidence="4" id="KW-0808">Transferase</keyword>
<dbReference type="SUPFAM" id="SSF47384">
    <property type="entry name" value="Homodimeric domain of signal transducing histidine kinase"/>
    <property type="match status" value="1"/>
</dbReference>
<dbReference type="InterPro" id="IPR036890">
    <property type="entry name" value="HATPase_C_sf"/>
</dbReference>
<keyword evidence="10" id="KW-1185">Reference proteome</keyword>
<name>A0A1M5M355_9FIRM</name>
<feature type="transmembrane region" description="Helical" evidence="7">
    <location>
        <begin position="219"/>
        <end position="242"/>
    </location>
</feature>
<evidence type="ECO:0000259" key="8">
    <source>
        <dbReference type="PROSITE" id="PS50109"/>
    </source>
</evidence>
<feature type="transmembrane region" description="Helical" evidence="7">
    <location>
        <begin position="69"/>
        <end position="88"/>
    </location>
</feature>
<dbReference type="SMART" id="SM00091">
    <property type="entry name" value="PAS"/>
    <property type="match status" value="3"/>
</dbReference>
<feature type="transmembrane region" description="Helical" evidence="7">
    <location>
        <begin position="12"/>
        <end position="30"/>
    </location>
</feature>
<feature type="transmembrane region" description="Helical" evidence="7">
    <location>
        <begin position="36"/>
        <end position="57"/>
    </location>
</feature>
<dbReference type="InterPro" id="IPR013767">
    <property type="entry name" value="PAS_fold"/>
</dbReference>
<evidence type="ECO:0000256" key="6">
    <source>
        <dbReference type="ARBA" id="ARBA00023012"/>
    </source>
</evidence>
<keyword evidence="7" id="KW-0472">Membrane</keyword>
<keyword evidence="6" id="KW-0902">Two-component regulatory system</keyword>
<evidence type="ECO:0000256" key="5">
    <source>
        <dbReference type="ARBA" id="ARBA00022777"/>
    </source>
</evidence>
<dbReference type="Pfam" id="PF13188">
    <property type="entry name" value="PAS_8"/>
    <property type="match status" value="2"/>
</dbReference>
<evidence type="ECO:0000256" key="1">
    <source>
        <dbReference type="ARBA" id="ARBA00000085"/>
    </source>
</evidence>
<reference evidence="10" key="1">
    <citation type="submission" date="2016-11" db="EMBL/GenBank/DDBJ databases">
        <authorList>
            <person name="Varghese N."/>
            <person name="Submissions S."/>
        </authorList>
    </citation>
    <scope>NUCLEOTIDE SEQUENCE [LARGE SCALE GENOMIC DNA]</scope>
    <source>
        <strain evidence="10">DSM 2635</strain>
    </source>
</reference>
<dbReference type="SUPFAM" id="SSF55785">
    <property type="entry name" value="PYP-like sensor domain (PAS domain)"/>
    <property type="match status" value="2"/>
</dbReference>
<dbReference type="SMART" id="SM00388">
    <property type="entry name" value="HisKA"/>
    <property type="match status" value="1"/>
</dbReference>
<dbReference type="RefSeq" id="WP_073124540.1">
    <property type="nucleotide sequence ID" value="NZ_BAABCH010000022.1"/>
</dbReference>
<protein>
    <recommendedName>
        <fullName evidence="2">histidine kinase</fullName>
        <ecNumber evidence="2">2.7.13.3</ecNumber>
    </recommendedName>
</protein>
<feature type="transmembrane region" description="Helical" evidence="7">
    <location>
        <begin position="156"/>
        <end position="174"/>
    </location>
</feature>
<gene>
    <name evidence="9" type="ORF">SAMN04488530_10619</name>
</gene>
<dbReference type="InterPro" id="IPR000014">
    <property type="entry name" value="PAS"/>
</dbReference>
<evidence type="ECO:0000256" key="7">
    <source>
        <dbReference type="SAM" id="Phobius"/>
    </source>
</evidence>
<dbReference type="Proteomes" id="UP000243255">
    <property type="component" value="Unassembled WGS sequence"/>
</dbReference>
<dbReference type="InterPro" id="IPR003661">
    <property type="entry name" value="HisK_dim/P_dom"/>
</dbReference>
<keyword evidence="5" id="KW-0418">Kinase</keyword>
<dbReference type="Pfam" id="PF00989">
    <property type="entry name" value="PAS"/>
    <property type="match status" value="1"/>
</dbReference>
<dbReference type="Gene3D" id="3.30.450.20">
    <property type="entry name" value="PAS domain"/>
    <property type="match status" value="3"/>
</dbReference>
<keyword evidence="7" id="KW-1133">Transmembrane helix</keyword>
<evidence type="ECO:0000313" key="10">
    <source>
        <dbReference type="Proteomes" id="UP000243255"/>
    </source>
</evidence>
<evidence type="ECO:0000256" key="4">
    <source>
        <dbReference type="ARBA" id="ARBA00022679"/>
    </source>
</evidence>
<evidence type="ECO:0000256" key="3">
    <source>
        <dbReference type="ARBA" id="ARBA00022553"/>
    </source>
</evidence>
<organism evidence="9 10">
    <name type="scientific">Asaccharospora irregularis DSM 2635</name>
    <dbReference type="NCBI Taxonomy" id="1121321"/>
    <lineage>
        <taxon>Bacteria</taxon>
        <taxon>Bacillati</taxon>
        <taxon>Bacillota</taxon>
        <taxon>Clostridia</taxon>
        <taxon>Peptostreptococcales</taxon>
        <taxon>Peptostreptococcaceae</taxon>
        <taxon>Asaccharospora</taxon>
    </lineage>
</organism>
<dbReference type="InterPro" id="IPR003594">
    <property type="entry name" value="HATPase_dom"/>
</dbReference>
<feature type="domain" description="Histidine kinase" evidence="8">
    <location>
        <begin position="684"/>
        <end position="907"/>
    </location>
</feature>
<dbReference type="SUPFAM" id="SSF55874">
    <property type="entry name" value="ATPase domain of HSP90 chaperone/DNA topoisomerase II/histidine kinase"/>
    <property type="match status" value="1"/>
</dbReference>
<proteinExistence type="predicted"/>
<dbReference type="GO" id="GO:0000155">
    <property type="term" value="F:phosphorelay sensor kinase activity"/>
    <property type="evidence" value="ECO:0007669"/>
    <property type="project" value="InterPro"/>
</dbReference>
<keyword evidence="7" id="KW-0812">Transmembrane</keyword>
<dbReference type="CDD" id="cd00130">
    <property type="entry name" value="PAS"/>
    <property type="match status" value="1"/>
</dbReference>
<dbReference type="CDD" id="cd00082">
    <property type="entry name" value="HisKA"/>
    <property type="match status" value="1"/>
</dbReference>
<dbReference type="InterPro" id="IPR005467">
    <property type="entry name" value="His_kinase_dom"/>
</dbReference>
<feature type="transmembrane region" description="Helical" evidence="7">
    <location>
        <begin position="127"/>
        <end position="144"/>
    </location>
</feature>
<feature type="transmembrane region" description="Helical" evidence="7">
    <location>
        <begin position="94"/>
        <end position="115"/>
    </location>
</feature>
<dbReference type="Gene3D" id="3.30.565.10">
    <property type="entry name" value="Histidine kinase-like ATPase, C-terminal domain"/>
    <property type="match status" value="1"/>
</dbReference>
<evidence type="ECO:0000313" key="9">
    <source>
        <dbReference type="EMBL" id="SHG71678.1"/>
    </source>
</evidence>
<dbReference type="InterPro" id="IPR036097">
    <property type="entry name" value="HisK_dim/P_sf"/>
</dbReference>
<dbReference type="NCBIfam" id="TIGR00229">
    <property type="entry name" value="sensory_box"/>
    <property type="match status" value="1"/>
</dbReference>
<dbReference type="Gene3D" id="1.10.287.130">
    <property type="match status" value="1"/>
</dbReference>
<sequence length="931" mass="108149">MSDLDFRKCVKSRVVYTFYTLVSLFFLILMYENKGIYKWTLNSVNFILSIIIIFSIVSTEKQEYESTCYIELGCIISSLLITGSLFIGKDFISFHKMLMVSGIVEVLSFGININYLNKGKKYSSREITKYFIKIFLLCIILFALDFKAELISINKITIHIADLVLVLVLAYLIYNLKAFKKNDDIGNSKFLVIKRIMKIKILSFITILVFPKIGHDGKYMHILIEWLSLLQIYLIYKIIIYARMINPYIRIKQINEVIKDQENIEQDKNIILKNIKDVQYEIKEEVKYKEGYLNSIFSCSVNGCIIFGEKKEIVYVNSAFKKIVGSKGDAIEDILEAINKNIVDKDDFLNCLIDSYNEKVVSEKEILTRDNGIYRCTYIPQIQEKECVCIFDDITKEKEILNNLIALNEEYEDLIINIKSPVFIADENNNIIKSSKSYESIFDSEYCDVDEEKFINEVVHIDYRDKYRQVSEINKRAKSNDELYNEGFFRYAIVNGDGQTIWLESNTTVYYDEGRKYNIMSYSDITKYIEAIDYLKKTESMYIALLDSIPEGIYMEDLDTNKYIFINKKFKDMFSIDPDINVDDLGICRKDLMKAHPDSQELIDKEISIVRKNKVFNYANIKYIDKNNNIINTRAASIPFKFKNKTLKLTIIKDMKDIKKLEMLRKKIYEREQKDNLKMEFFISMSHELKTPLNLIFTSAQLLETLIKKGKITDKSKCIHKHVALVKSNTFRLIKIIENLIELTKMESGFYKVKLEEKDIVSLIEDMVMSLVSYADNKGIKLIFDTDIEELFMMVDVNAIEIIILNILSNSIKFTNTNGHIYVDLMYINSKVNIIIRDTGIGIPENKIGFIFDRFNDVNKDFAGNMQGSGIGLSMVKSMANLIGADIRVESEVGYGTKFTITLDIKTPKKSKYIDENDIMPKIEKLIIDID</sequence>
<dbReference type="PANTHER" id="PTHR43711">
    <property type="entry name" value="TWO-COMPONENT HISTIDINE KINASE"/>
    <property type="match status" value="1"/>
</dbReference>
<dbReference type="PANTHER" id="PTHR43711:SF26">
    <property type="entry name" value="SENSOR HISTIDINE KINASE RCSC"/>
    <property type="match status" value="1"/>
</dbReference>
<dbReference type="PRINTS" id="PR00344">
    <property type="entry name" value="BCTRLSENSOR"/>
</dbReference>
<dbReference type="Pfam" id="PF02518">
    <property type="entry name" value="HATPase_c"/>
    <property type="match status" value="1"/>
</dbReference>
<keyword evidence="3" id="KW-0597">Phosphoprotein</keyword>
<dbReference type="SMART" id="SM00387">
    <property type="entry name" value="HATPase_c"/>
    <property type="match status" value="1"/>
</dbReference>